<gene>
    <name evidence="1" type="ORF">KI387_040407</name>
</gene>
<dbReference type="Pfam" id="PF03140">
    <property type="entry name" value="DUF247"/>
    <property type="match status" value="1"/>
</dbReference>
<accession>A0AA38CBZ9</accession>
<dbReference type="Proteomes" id="UP000824469">
    <property type="component" value="Unassembled WGS sequence"/>
</dbReference>
<evidence type="ECO:0000313" key="2">
    <source>
        <dbReference type="Proteomes" id="UP000824469"/>
    </source>
</evidence>
<reference evidence="1 2" key="1">
    <citation type="journal article" date="2021" name="Nat. Plants">
        <title>The Taxus genome provides insights into paclitaxel biosynthesis.</title>
        <authorList>
            <person name="Xiong X."/>
            <person name="Gou J."/>
            <person name="Liao Q."/>
            <person name="Li Y."/>
            <person name="Zhou Q."/>
            <person name="Bi G."/>
            <person name="Li C."/>
            <person name="Du R."/>
            <person name="Wang X."/>
            <person name="Sun T."/>
            <person name="Guo L."/>
            <person name="Liang H."/>
            <person name="Lu P."/>
            <person name="Wu Y."/>
            <person name="Zhang Z."/>
            <person name="Ro D.K."/>
            <person name="Shang Y."/>
            <person name="Huang S."/>
            <person name="Yan J."/>
        </authorList>
    </citation>
    <scope>NUCLEOTIDE SEQUENCE [LARGE SCALE GENOMIC DNA]</scope>
    <source>
        <strain evidence="1">Ta-2019</strain>
    </source>
</reference>
<feature type="non-terminal residue" evidence="1">
    <location>
        <position position="61"/>
    </location>
</feature>
<dbReference type="AlphaFoldDB" id="A0AA38CBZ9"/>
<proteinExistence type="predicted"/>
<feature type="non-terminal residue" evidence="1">
    <location>
        <position position="1"/>
    </location>
</feature>
<comment type="caution">
    <text evidence="1">The sequence shown here is derived from an EMBL/GenBank/DDBJ whole genome shotgun (WGS) entry which is preliminary data.</text>
</comment>
<keyword evidence="2" id="KW-1185">Reference proteome</keyword>
<name>A0AA38CBZ9_TAXCH</name>
<sequence length="61" mass="6945">IKFDRKKATIYLPPINITDYTEVLFRNLIALEVCKPSVINLNVNGAKESKPSVINYVTCYL</sequence>
<protein>
    <submittedName>
        <fullName evidence="1">Uncharacterized protein</fullName>
    </submittedName>
</protein>
<evidence type="ECO:0000313" key="1">
    <source>
        <dbReference type="EMBL" id="KAH9294389.1"/>
    </source>
</evidence>
<dbReference type="InterPro" id="IPR004158">
    <property type="entry name" value="DUF247_pln"/>
</dbReference>
<organism evidence="1 2">
    <name type="scientific">Taxus chinensis</name>
    <name type="common">Chinese yew</name>
    <name type="synonym">Taxus wallichiana var. chinensis</name>
    <dbReference type="NCBI Taxonomy" id="29808"/>
    <lineage>
        <taxon>Eukaryota</taxon>
        <taxon>Viridiplantae</taxon>
        <taxon>Streptophyta</taxon>
        <taxon>Embryophyta</taxon>
        <taxon>Tracheophyta</taxon>
        <taxon>Spermatophyta</taxon>
        <taxon>Pinopsida</taxon>
        <taxon>Pinidae</taxon>
        <taxon>Conifers II</taxon>
        <taxon>Cupressales</taxon>
        <taxon>Taxaceae</taxon>
        <taxon>Taxus</taxon>
    </lineage>
</organism>
<dbReference type="EMBL" id="JAHRHJ020000164">
    <property type="protein sequence ID" value="KAH9294389.1"/>
    <property type="molecule type" value="Genomic_DNA"/>
</dbReference>